<dbReference type="NCBIfam" id="NF045579">
    <property type="entry name" value="rhamnoside_JR"/>
    <property type="match status" value="1"/>
</dbReference>
<comment type="caution">
    <text evidence="4">The sequence shown here is derived from an EMBL/GenBank/DDBJ whole genome shotgun (WGS) entry which is preliminary data.</text>
</comment>
<dbReference type="RefSeq" id="WP_009130162.1">
    <property type="nucleotide sequence ID" value="NZ_JH992941.1"/>
</dbReference>
<gene>
    <name evidence="4" type="ORF">HMPREF9447_02605</name>
</gene>
<dbReference type="Pfam" id="PF17132">
    <property type="entry name" value="Glyco_hydro_106"/>
    <property type="match status" value="1"/>
</dbReference>
<keyword evidence="1" id="KW-0732">Signal</keyword>
<name>K9ELR3_9BACE</name>
<evidence type="ECO:0000256" key="1">
    <source>
        <dbReference type="ARBA" id="ARBA00022729"/>
    </source>
</evidence>
<dbReference type="InterPro" id="IPR008979">
    <property type="entry name" value="Galactose-bd-like_sf"/>
</dbReference>
<proteinExistence type="predicted"/>
<dbReference type="PANTHER" id="PTHR43817:SF1">
    <property type="entry name" value="HYDROLASE, FAMILY 43, PUTATIVE (AFU_ORTHOLOGUE AFUA_3G01660)-RELATED"/>
    <property type="match status" value="1"/>
</dbReference>
<dbReference type="PATRIC" id="fig|742727.4.peg.2663"/>
<dbReference type="SUPFAM" id="SSF49785">
    <property type="entry name" value="Galactose-binding domain-like"/>
    <property type="match status" value="1"/>
</dbReference>
<evidence type="ECO:0000256" key="3">
    <source>
        <dbReference type="SAM" id="Phobius"/>
    </source>
</evidence>
<keyword evidence="2" id="KW-0378">Hydrolase</keyword>
<dbReference type="OrthoDB" id="9761519at2"/>
<evidence type="ECO:0000256" key="2">
    <source>
        <dbReference type="ARBA" id="ARBA00022801"/>
    </source>
</evidence>
<keyword evidence="3" id="KW-0812">Transmembrane</keyword>
<evidence type="ECO:0000313" key="4">
    <source>
        <dbReference type="EMBL" id="EKU90095.1"/>
    </source>
</evidence>
<dbReference type="HOGENOM" id="CLU_003772_2_1_10"/>
<organism evidence="4 5">
    <name type="scientific">Bacteroides oleiciplenus YIT 12058</name>
    <dbReference type="NCBI Taxonomy" id="742727"/>
    <lineage>
        <taxon>Bacteria</taxon>
        <taxon>Pseudomonadati</taxon>
        <taxon>Bacteroidota</taxon>
        <taxon>Bacteroidia</taxon>
        <taxon>Bacteroidales</taxon>
        <taxon>Bacteroidaceae</taxon>
        <taxon>Bacteroides</taxon>
    </lineage>
</organism>
<evidence type="ECO:0000313" key="5">
    <source>
        <dbReference type="Proteomes" id="UP000009872"/>
    </source>
</evidence>
<dbReference type="EMBL" id="ADLF01000010">
    <property type="protein sequence ID" value="EKU90095.1"/>
    <property type="molecule type" value="Genomic_DNA"/>
</dbReference>
<dbReference type="Gene3D" id="2.60.120.260">
    <property type="entry name" value="Galactose-binding domain-like"/>
    <property type="match status" value="1"/>
</dbReference>
<dbReference type="eggNOG" id="COG3250">
    <property type="taxonomic scope" value="Bacteria"/>
</dbReference>
<keyword evidence="5" id="KW-1185">Reference proteome</keyword>
<keyword evidence="3" id="KW-1133">Transmembrane helix</keyword>
<dbReference type="PANTHER" id="PTHR43817">
    <property type="entry name" value="GLYCOSYL HYDROLASE"/>
    <property type="match status" value="1"/>
</dbReference>
<dbReference type="GO" id="GO:0004553">
    <property type="term" value="F:hydrolase activity, hydrolyzing O-glycosyl compounds"/>
    <property type="evidence" value="ECO:0007669"/>
    <property type="project" value="InterPro"/>
</dbReference>
<dbReference type="GO" id="GO:0005975">
    <property type="term" value="P:carbohydrate metabolic process"/>
    <property type="evidence" value="ECO:0007669"/>
    <property type="project" value="InterPro"/>
</dbReference>
<reference evidence="4 5" key="1">
    <citation type="submission" date="2012-09" db="EMBL/GenBank/DDBJ databases">
        <title>The Genome Sequence of Bacteroides oleiciplenus YIT 12058.</title>
        <authorList>
            <consortium name="The Broad Institute Genome Sequencing Platform"/>
            <person name="Earl A."/>
            <person name="Ward D."/>
            <person name="Feldgarden M."/>
            <person name="Gevers D."/>
            <person name="Morotomi M."/>
            <person name="Walker B."/>
            <person name="Young S.K."/>
            <person name="Zeng Q."/>
            <person name="Gargeya S."/>
            <person name="Fitzgerald M."/>
            <person name="Haas B."/>
            <person name="Abouelleil A."/>
            <person name="Alvarado L."/>
            <person name="Arachchi H.M."/>
            <person name="Berlin A.M."/>
            <person name="Chapman S.B."/>
            <person name="Goldberg J."/>
            <person name="Griggs A."/>
            <person name="Gujja S."/>
            <person name="Hansen M."/>
            <person name="Howarth C."/>
            <person name="Imamovic A."/>
            <person name="Larimer J."/>
            <person name="McCowen C."/>
            <person name="Montmayeur A."/>
            <person name="Murphy C."/>
            <person name="Neiman D."/>
            <person name="Pearson M."/>
            <person name="Priest M."/>
            <person name="Roberts A."/>
            <person name="Saif S."/>
            <person name="Shea T."/>
            <person name="Sisk P."/>
            <person name="Sykes S."/>
            <person name="Wortman J."/>
            <person name="Nusbaum C."/>
            <person name="Birren B."/>
        </authorList>
    </citation>
    <scope>NUCLEOTIDE SEQUENCE [LARGE SCALE GENOMIC DNA]</scope>
    <source>
        <strain evidence="4 5">YIT 12058</strain>
    </source>
</reference>
<feature type="transmembrane region" description="Helical" evidence="3">
    <location>
        <begin position="9"/>
        <end position="28"/>
    </location>
</feature>
<dbReference type="STRING" id="742727.HMPREF9447_02605"/>
<dbReference type="AlphaFoldDB" id="K9ELR3"/>
<accession>K9ELR3</accession>
<keyword evidence="3" id="KW-0472">Membrane</keyword>
<sequence length="984" mass="112167">MKKKYTNKIVLKYIVSILFHIIPLQGVAQISFEEFKSPLQEMEPWVYWMWVNGNVSKEGVEKDLEAMHRVGINGAIILDVDQYSPNGPVVYNDEKWQDIFHHTIVTAQRLGMEIGANNGAGYWGSGGPWIKPEMAMQWVVSSETYIRGGSRWSGVLKSPGLGEDYCDIAVIAVGVIDTVPEKRYNILDFPLKSCQNPGNAGPVRYSCAKATYNALRWPGFPRYLMYRGTQSAPLDEVAPSQTIIPQNRVVNLTEKMQSNGILEWDVPEGEWTIIRFGHQWTGSCIGPVTDEAIGPETDKLSKEATRFHFNKIVKDLKRSADSNTFTTIHIDSWEGGGQNWTPGFEELFRERRGYDILPWLPVLTGRIINSLQESERFMFDLRRTISELFVENYIKEIQQLAHKEKLKFSYESYTTPANDMDVMQYVDIPMAEFWIPVGWHPNFDPTIKLMASASHLNGTSIVAAEALTASGAERWQWHPAMMKPLVDAAFCGGINRLVFHRYSSQYFDVDGPGIQMNMWGAKYERTNTWWEFSTAWHKYISRCQYLLQKGTFCADVLALQSEEPGRRFSEIELAGYDYDVIGAEAFKKVSATEKGCRFPGRPFYKLLLLPDTETMTVDMLIRIRELVRNGATVIGKRPRSVPGLLNYKKEEKVLQKVADELWGTIESGAKKHHFGKGTVYSGMSIEEVLSHIGVVPDFAADYNLKYIHYTINQEDYYFVANTSNDEFIATCTFRVNGKEAEVWDAETGERYVVEVVTNTDGTTKIQLPFSPTKSWFVVFRSSVDCNLPMLPVQYKAINKKVLEGTWTLSFPKGWDISTKIELPELISWSEYADNEVKYFSGTGRYEKTILVDEKMLSCQLPLILDLGRVEVMARLKINGKDLGIAWRSPYCFDITKAVVKGQNKIEIEVVNLWANRLIGDEQFPDDVGYDNEGTMKVWPEWLLKRKKRPTARKVFSARKQWSNSDSLLLSGLLGPVTLFNKVIE</sequence>
<protein>
    <submittedName>
        <fullName evidence="4">Uncharacterized protein</fullName>
    </submittedName>
</protein>
<dbReference type="Proteomes" id="UP000009872">
    <property type="component" value="Unassembled WGS sequence"/>
</dbReference>